<protein>
    <submittedName>
        <fullName evidence="1">Uncharacterized protein</fullName>
    </submittedName>
</protein>
<gene>
    <name evidence="1" type="ORF">ACFSCZ_03410</name>
</gene>
<comment type="caution">
    <text evidence="1">The sequence shown here is derived from an EMBL/GenBank/DDBJ whole genome shotgun (WGS) entry which is preliminary data.</text>
</comment>
<evidence type="ECO:0000313" key="2">
    <source>
        <dbReference type="Proteomes" id="UP001597301"/>
    </source>
</evidence>
<reference evidence="2" key="1">
    <citation type="journal article" date="2019" name="Int. J. Syst. Evol. Microbiol.">
        <title>The Global Catalogue of Microorganisms (GCM) 10K type strain sequencing project: providing services to taxonomists for standard genome sequencing and annotation.</title>
        <authorList>
            <consortium name="The Broad Institute Genomics Platform"/>
            <consortium name="The Broad Institute Genome Sequencing Center for Infectious Disease"/>
            <person name="Wu L."/>
            <person name="Ma J."/>
        </authorList>
    </citation>
    <scope>NUCLEOTIDE SEQUENCE [LARGE SCALE GENOMIC DNA]</scope>
    <source>
        <strain evidence="2">CGMCC 1.12295</strain>
    </source>
</reference>
<dbReference type="EMBL" id="JBHUEO010000005">
    <property type="protein sequence ID" value="MFD1705796.1"/>
    <property type="molecule type" value="Genomic_DNA"/>
</dbReference>
<dbReference type="Proteomes" id="UP001597301">
    <property type="component" value="Unassembled WGS sequence"/>
</dbReference>
<keyword evidence="2" id="KW-1185">Reference proteome</keyword>
<name>A0ABW4KE41_9BACI</name>
<accession>A0ABW4KE41</accession>
<dbReference type="RefSeq" id="WP_380772340.1">
    <property type="nucleotide sequence ID" value="NZ_JBHUEO010000005.1"/>
</dbReference>
<proteinExistence type="predicted"/>
<evidence type="ECO:0000313" key="1">
    <source>
        <dbReference type="EMBL" id="MFD1705796.1"/>
    </source>
</evidence>
<organism evidence="1 2">
    <name type="scientific">Siminovitchia sediminis</name>
    <dbReference type="NCBI Taxonomy" id="1274353"/>
    <lineage>
        <taxon>Bacteria</taxon>
        <taxon>Bacillati</taxon>
        <taxon>Bacillota</taxon>
        <taxon>Bacilli</taxon>
        <taxon>Bacillales</taxon>
        <taxon>Bacillaceae</taxon>
        <taxon>Siminovitchia</taxon>
    </lineage>
</organism>
<sequence>MLTYEDVERIIPDHKGDRKDENKTVVFLQKQGAAGMLRKYIKKERQNIRKFGGDQI</sequence>